<keyword evidence="3" id="KW-0408">Iron</keyword>
<dbReference type="InterPro" id="IPR002731">
    <property type="entry name" value="ATPase_BadF"/>
</dbReference>
<keyword evidence="4" id="KW-0411">Iron-sulfur</keyword>
<reference evidence="6" key="1">
    <citation type="journal article" date="2022" name="Arch. Microbiol.">
        <title>Pseudodesulfovibrio sediminis sp. nov., a mesophilic and neutrophilic sulfate-reducing bacterium isolated from sediment of a brackish lake.</title>
        <authorList>
            <person name="Takahashi A."/>
            <person name="Kojima H."/>
            <person name="Watanabe M."/>
            <person name="Fukui M."/>
        </authorList>
    </citation>
    <scope>NUCLEOTIDE SEQUENCE</scope>
    <source>
        <strain evidence="6">SF6</strain>
    </source>
</reference>
<evidence type="ECO:0000313" key="7">
    <source>
        <dbReference type="Proteomes" id="UP001053296"/>
    </source>
</evidence>
<proteinExistence type="predicted"/>
<evidence type="ECO:0000256" key="3">
    <source>
        <dbReference type="ARBA" id="ARBA00023004"/>
    </source>
</evidence>
<dbReference type="InterPro" id="IPR051805">
    <property type="entry name" value="Dehydratase_Activator_Redct"/>
</dbReference>
<dbReference type="Proteomes" id="UP001053296">
    <property type="component" value="Chromosome"/>
</dbReference>
<evidence type="ECO:0000256" key="1">
    <source>
        <dbReference type="ARBA" id="ARBA00001966"/>
    </source>
</evidence>
<gene>
    <name evidence="6" type="ORF">PSDVSF_30630</name>
</gene>
<keyword evidence="7" id="KW-1185">Reference proteome</keyword>
<name>A0ABM7P9M8_9BACT</name>
<feature type="domain" description="ATPase BadF/BadG/BcrA/BcrD type" evidence="5">
    <location>
        <begin position="46"/>
        <end position="250"/>
    </location>
</feature>
<dbReference type="InterPro" id="IPR043129">
    <property type="entry name" value="ATPase_NBD"/>
</dbReference>
<protein>
    <submittedName>
        <fullName evidence="6">Activase</fullName>
    </submittedName>
</protein>
<dbReference type="Pfam" id="PF01869">
    <property type="entry name" value="BcrAD_BadFG"/>
    <property type="match status" value="1"/>
</dbReference>
<dbReference type="RefSeq" id="WP_229591777.1">
    <property type="nucleotide sequence ID" value="NZ_AP024485.1"/>
</dbReference>
<dbReference type="PANTHER" id="PTHR32329:SF8">
    <property type="entry name" value="ACTIVATOR OF (R)-2-HYDROXYGLUTARYL-COA DEHYDRATASE"/>
    <property type="match status" value="1"/>
</dbReference>
<dbReference type="InterPro" id="IPR008275">
    <property type="entry name" value="CoA_E_activase_dom"/>
</dbReference>
<dbReference type="Gene3D" id="3.30.420.40">
    <property type="match status" value="2"/>
</dbReference>
<comment type="cofactor">
    <cofactor evidence="1">
        <name>[4Fe-4S] cluster</name>
        <dbReference type="ChEBI" id="CHEBI:49883"/>
    </cofactor>
</comment>
<sequence>MIIGLDIGSRSIELVGIVDREVVHTKQVPTTFDPLFQCSELLDGLRPASLVGTGYGRNLIQQLDLGCPCSTITEIKAHAFGAAHLFPEARTVLDIGGQDTKAIALAKGKVMKFEMNDRCAAGTGKFLEYTASVFQIPIEEFGHYALKGENPPEISSICTVFAETEATSLMARGERPENIALGLHKTIIKRTVSMLNRVGLTFPLVFTGGVANNPCVRELLASALKITKPTDLLIPATPDMAGALGAALIGCGQQ</sequence>
<evidence type="ECO:0000313" key="6">
    <source>
        <dbReference type="EMBL" id="BCS89821.1"/>
    </source>
</evidence>
<evidence type="ECO:0000259" key="5">
    <source>
        <dbReference type="Pfam" id="PF01869"/>
    </source>
</evidence>
<organism evidence="6 7">
    <name type="scientific">Pseudodesulfovibrio sediminis</name>
    <dbReference type="NCBI Taxonomy" id="2810563"/>
    <lineage>
        <taxon>Bacteria</taxon>
        <taxon>Pseudomonadati</taxon>
        <taxon>Thermodesulfobacteriota</taxon>
        <taxon>Desulfovibrionia</taxon>
        <taxon>Desulfovibrionales</taxon>
        <taxon>Desulfovibrionaceae</taxon>
    </lineage>
</organism>
<dbReference type="SUPFAM" id="SSF53067">
    <property type="entry name" value="Actin-like ATPase domain"/>
    <property type="match status" value="1"/>
</dbReference>
<keyword evidence="2" id="KW-0479">Metal-binding</keyword>
<dbReference type="CDD" id="cd24036">
    <property type="entry name" value="ASKHA_NBD_BcrAD_BadFG_HgdC_HadI"/>
    <property type="match status" value="1"/>
</dbReference>
<dbReference type="EMBL" id="AP024485">
    <property type="protein sequence ID" value="BCS89821.1"/>
    <property type="molecule type" value="Genomic_DNA"/>
</dbReference>
<dbReference type="NCBIfam" id="TIGR00241">
    <property type="entry name" value="CoA_E_activ"/>
    <property type="match status" value="1"/>
</dbReference>
<evidence type="ECO:0000256" key="4">
    <source>
        <dbReference type="ARBA" id="ARBA00023014"/>
    </source>
</evidence>
<accession>A0ABM7P9M8</accession>
<dbReference type="PANTHER" id="PTHR32329">
    <property type="entry name" value="BIFUNCTIONAL PROTEIN [INCLUDES 2-HYDROXYACYL-COA DEHYDRATASE (N-TER) AND ITS ACTIVATOR DOMAIN (C_TERM)-RELATED"/>
    <property type="match status" value="1"/>
</dbReference>
<evidence type="ECO:0000256" key="2">
    <source>
        <dbReference type="ARBA" id="ARBA00022723"/>
    </source>
</evidence>